<dbReference type="InterPro" id="IPR040161">
    <property type="entry name" value="FB224"/>
</dbReference>
<organism evidence="3">
    <name type="scientific">Caenorhabditis remanei</name>
    <name type="common">Caenorhabditis vulgaris</name>
    <dbReference type="NCBI Taxonomy" id="31234"/>
    <lineage>
        <taxon>Eukaryota</taxon>
        <taxon>Metazoa</taxon>
        <taxon>Ecdysozoa</taxon>
        <taxon>Nematoda</taxon>
        <taxon>Chromadorea</taxon>
        <taxon>Rhabditida</taxon>
        <taxon>Rhabditina</taxon>
        <taxon>Rhabditomorpha</taxon>
        <taxon>Rhabditoidea</taxon>
        <taxon>Rhabditidae</taxon>
        <taxon>Peloderinae</taxon>
        <taxon>Caenorhabditis</taxon>
    </lineage>
</organism>
<proteinExistence type="predicted"/>
<reference evidence="2" key="1">
    <citation type="submission" date="2007-07" db="EMBL/GenBank/DDBJ databases">
        <title>PCAP assembly of the Caenorhabditis remanei genome.</title>
        <authorList>
            <consortium name="The Caenorhabditis remanei Sequencing Consortium"/>
            <person name="Wilson R.K."/>
        </authorList>
    </citation>
    <scope>NUCLEOTIDE SEQUENCE [LARGE SCALE GENOMIC DNA]</scope>
    <source>
        <strain evidence="2">PB4641</strain>
    </source>
</reference>
<dbReference type="Pfam" id="PF00646">
    <property type="entry name" value="F-box"/>
    <property type="match status" value="1"/>
</dbReference>
<dbReference type="PANTHER" id="PTHR23015:SF4">
    <property type="entry name" value="DUF38 DOMAIN-CONTAINING PROTEIN-RELATED"/>
    <property type="match status" value="1"/>
</dbReference>
<dbReference type="eggNOG" id="ENOG502TJR4">
    <property type="taxonomic scope" value="Eukaryota"/>
</dbReference>
<dbReference type="InterPro" id="IPR001810">
    <property type="entry name" value="F-box_dom"/>
</dbReference>
<feature type="domain" description="F-box" evidence="1">
    <location>
        <begin position="4"/>
        <end position="51"/>
    </location>
</feature>
<dbReference type="AlphaFoldDB" id="E3MGP4"/>
<evidence type="ECO:0000313" key="3">
    <source>
        <dbReference type="Proteomes" id="UP000008281"/>
    </source>
</evidence>
<dbReference type="GO" id="GO:0045087">
    <property type="term" value="P:innate immune response"/>
    <property type="evidence" value="ECO:0007669"/>
    <property type="project" value="TreeGrafter"/>
</dbReference>
<dbReference type="SUPFAM" id="SSF81383">
    <property type="entry name" value="F-box domain"/>
    <property type="match status" value="1"/>
</dbReference>
<dbReference type="HOGENOM" id="CLU_030831_0_3_1"/>
<dbReference type="Proteomes" id="UP000008281">
    <property type="component" value="Unassembled WGS sequence"/>
</dbReference>
<evidence type="ECO:0000313" key="2">
    <source>
        <dbReference type="EMBL" id="EFP01794.1"/>
    </source>
</evidence>
<dbReference type="OrthoDB" id="10565429at2759"/>
<dbReference type="InterPro" id="IPR036047">
    <property type="entry name" value="F-box-like_dom_sf"/>
</dbReference>
<dbReference type="PANTHER" id="PTHR23015">
    <property type="entry name" value="UNCHARACTERIZED C.ELEGANS PROTEIN"/>
    <property type="match status" value="1"/>
</dbReference>
<dbReference type="EMBL" id="DS268444">
    <property type="protein sequence ID" value="EFP01794.1"/>
    <property type="molecule type" value="Genomic_DNA"/>
</dbReference>
<dbReference type="Pfam" id="PF01827">
    <property type="entry name" value="FTH"/>
    <property type="match status" value="1"/>
</dbReference>
<evidence type="ECO:0000259" key="1">
    <source>
        <dbReference type="PROSITE" id="PS50181"/>
    </source>
</evidence>
<sequence length="348" mass="41249">MAPKIPLLELPEDVTRKILGFLDFLAILNLHKTCHDLRNFINDLRPPSLVYGIKIEMRPEEICLTLNFDPVYHPYEEMKNYKIRYTPYINGVLVKYRLKSYLDQKRKILKNCDLLTIFSKDLEVILKLQKTVLRYFDLHFLYPKHEKKRKTFKVFEAIKNSQQTEIKEYTLKSKEIEVICQGEHEVLEIVPFFDPEALEILKFDVGKQKARLELQELIYLEQWENSKEVVLTGCTSVPASFQNFEKVEISIQVLTQDDVFGFKEILLQHPTQRLIHFHFQHYYSENELLEVMGAPVIETDMYETRKWKVWWLRAAEGKVVKMELHEDSLVMTKIKMVHVPEGVELVDA</sequence>
<keyword evidence="3" id="KW-1185">Reference proteome</keyword>
<dbReference type="InParanoid" id="E3MGP4"/>
<protein>
    <recommendedName>
        <fullName evidence="1">F-box domain-containing protein</fullName>
    </recommendedName>
</protein>
<dbReference type="FunCoup" id="E3MGP4">
    <property type="interactions" value="1101"/>
</dbReference>
<dbReference type="InterPro" id="IPR002900">
    <property type="entry name" value="DUF38/FTH_CAE_spp"/>
</dbReference>
<gene>
    <name evidence="2" type="ORF">CRE_23416</name>
</gene>
<dbReference type="OMA" id="QWENSKE"/>
<accession>E3MGP4</accession>
<name>E3MGP4_CAERE</name>
<dbReference type="PROSITE" id="PS50181">
    <property type="entry name" value="FBOX"/>
    <property type="match status" value="1"/>
</dbReference>